<accession>A0AA96YKP8</accession>
<dbReference type="EMBL" id="CP053540">
    <property type="protein sequence ID" value="WOB42037.1"/>
    <property type="molecule type" value="Genomic_DNA"/>
</dbReference>
<dbReference type="RefSeq" id="WP_316790151.1">
    <property type="nucleotide sequence ID" value="NZ_CP053540.1"/>
</dbReference>
<reference evidence="1" key="1">
    <citation type="submission" date="2020-05" db="EMBL/GenBank/DDBJ databases">
        <authorList>
            <person name="Zhu T."/>
            <person name="Keshari N."/>
            <person name="Lu X."/>
        </authorList>
    </citation>
    <scope>NUCLEOTIDE SEQUENCE</scope>
    <source>
        <strain evidence="1">NK1-22</strain>
    </source>
</reference>
<name>A0AA96YKP8_9CYAN</name>
<dbReference type="AlphaFoldDB" id="A0AA96YKP8"/>
<dbReference type="KEGG" id="tog:HNI00_01790"/>
<evidence type="ECO:0000313" key="1">
    <source>
        <dbReference type="EMBL" id="WOB42037.1"/>
    </source>
</evidence>
<sequence length="85" mass="9561">MPRFSLKRAIALWLIVSAALLALTLSQSPYSGQYVVNMSMSICRPLDSKPLGIVEIQPSAGPTLYLHHRISTLRHRLSFINTQFH</sequence>
<protein>
    <submittedName>
        <fullName evidence="1">Uncharacterized protein</fullName>
    </submittedName>
</protein>
<proteinExistence type="predicted"/>
<gene>
    <name evidence="1" type="ORF">HNI00_01790</name>
</gene>
<organism evidence="1">
    <name type="scientific">Thermoleptolyngbya oregonensis NK1-22</name>
    <dbReference type="NCBI Taxonomy" id="2547457"/>
    <lineage>
        <taxon>Bacteria</taxon>
        <taxon>Bacillati</taxon>
        <taxon>Cyanobacteriota</taxon>
        <taxon>Cyanophyceae</taxon>
        <taxon>Oculatellales</taxon>
        <taxon>Oculatellaceae</taxon>
        <taxon>Thermoleptolyngbya</taxon>
    </lineage>
</organism>